<reference evidence="1 2" key="1">
    <citation type="submission" date="2024-01" db="EMBL/GenBank/DDBJ databases">
        <title>The genomes of 5 underutilized Papilionoideae crops provide insights into root nodulation and disease resistanc.</title>
        <authorList>
            <person name="Jiang F."/>
        </authorList>
    </citation>
    <scope>NUCLEOTIDE SEQUENCE [LARGE SCALE GENOMIC DNA]</scope>
    <source>
        <strain evidence="1">JINMINGXINNONG_FW02</strain>
        <tissue evidence="1">Leaves</tissue>
    </source>
</reference>
<accession>A0AAN9N9F1</accession>
<dbReference type="AlphaFoldDB" id="A0AAN9N9F1"/>
<dbReference type="EMBL" id="JAYMYR010000004">
    <property type="protein sequence ID" value="KAK7369045.1"/>
    <property type="molecule type" value="Genomic_DNA"/>
</dbReference>
<evidence type="ECO:0000313" key="2">
    <source>
        <dbReference type="Proteomes" id="UP001374584"/>
    </source>
</evidence>
<dbReference type="Proteomes" id="UP001374584">
    <property type="component" value="Unassembled WGS sequence"/>
</dbReference>
<keyword evidence="2" id="KW-1185">Reference proteome</keyword>
<comment type="caution">
    <text evidence="1">The sequence shown here is derived from an EMBL/GenBank/DDBJ whole genome shotgun (WGS) entry which is preliminary data.</text>
</comment>
<evidence type="ECO:0000313" key="1">
    <source>
        <dbReference type="EMBL" id="KAK7369045.1"/>
    </source>
</evidence>
<name>A0AAN9N9F1_PHACN</name>
<protein>
    <submittedName>
        <fullName evidence="1">Uncharacterized protein</fullName>
    </submittedName>
</protein>
<organism evidence="1 2">
    <name type="scientific">Phaseolus coccineus</name>
    <name type="common">Scarlet runner bean</name>
    <name type="synonym">Phaseolus multiflorus</name>
    <dbReference type="NCBI Taxonomy" id="3886"/>
    <lineage>
        <taxon>Eukaryota</taxon>
        <taxon>Viridiplantae</taxon>
        <taxon>Streptophyta</taxon>
        <taxon>Embryophyta</taxon>
        <taxon>Tracheophyta</taxon>
        <taxon>Spermatophyta</taxon>
        <taxon>Magnoliopsida</taxon>
        <taxon>eudicotyledons</taxon>
        <taxon>Gunneridae</taxon>
        <taxon>Pentapetalae</taxon>
        <taxon>rosids</taxon>
        <taxon>fabids</taxon>
        <taxon>Fabales</taxon>
        <taxon>Fabaceae</taxon>
        <taxon>Papilionoideae</taxon>
        <taxon>50 kb inversion clade</taxon>
        <taxon>NPAAA clade</taxon>
        <taxon>indigoferoid/millettioid clade</taxon>
        <taxon>Phaseoleae</taxon>
        <taxon>Phaseolus</taxon>
    </lineage>
</organism>
<proteinExistence type="predicted"/>
<sequence length="67" mass="7917">MNSHFANLPLFRFVALLVTKRVKLSFRQRFSLETKQCQDRASLTTLHRSNPKNECNLKMKLLHFKAL</sequence>
<gene>
    <name evidence="1" type="ORF">VNO80_11079</name>
</gene>